<proteinExistence type="inferred from homology"/>
<dbReference type="RefSeq" id="WP_323738478.1">
    <property type="nucleotide sequence ID" value="NZ_CP112932.1"/>
</dbReference>
<dbReference type="Proteomes" id="UP001326613">
    <property type="component" value="Chromosome"/>
</dbReference>
<dbReference type="Gene3D" id="3.40.50.2300">
    <property type="match status" value="1"/>
</dbReference>
<dbReference type="InterPro" id="IPR028081">
    <property type="entry name" value="Leu-bd"/>
</dbReference>
<dbReference type="SUPFAM" id="SSF53822">
    <property type="entry name" value="Periplasmic binding protein-like I"/>
    <property type="match status" value="1"/>
</dbReference>
<comment type="similarity">
    <text evidence="1">Belongs to the leucine-binding protein family.</text>
</comment>
<accession>A0ABZ0UQU3</accession>
<dbReference type="Pfam" id="PF13458">
    <property type="entry name" value="Peripla_BP_6"/>
    <property type="match status" value="1"/>
</dbReference>
<reference evidence="4 5" key="1">
    <citation type="submission" date="2022-10" db="EMBL/GenBank/DDBJ databases">
        <title>Host association and intracellularity evolved multiple times independently in the Rickettsiales.</title>
        <authorList>
            <person name="Castelli M."/>
            <person name="Nardi T."/>
            <person name="Gammuto L."/>
            <person name="Bellinzona G."/>
            <person name="Sabaneyeva E."/>
            <person name="Potekhin A."/>
            <person name="Serra V."/>
            <person name="Petroni G."/>
            <person name="Sassera D."/>
        </authorList>
    </citation>
    <scope>NUCLEOTIDE SEQUENCE [LARGE SCALE GENOMIC DNA]</scope>
    <source>
        <strain evidence="4 5">Kr 154-4</strain>
    </source>
</reference>
<feature type="domain" description="Leucine-binding protein" evidence="3">
    <location>
        <begin position="40"/>
        <end position="207"/>
    </location>
</feature>
<sequence length="372" mass="41246">MNIIKTKISYFILFIVVGILSSCQTTSDIPEPHAPVVTDIAIMMPLSGADAVVGRQYNALIKMGIEDGLKGSHINVTSYDAADEKQALASLEKIIARKTKIILGPLYSPITSLIADKVKEHDIIVITMSNNPALADSKLFVFGHAPLKQLTRIVSYFLNAEAKHFIALLPAGQHAQTISKIIQEMAITQNSTLVRTEFYADNPESINKAVKIVEASVDNLNEMDDITSKPIIYLADDYKSLNLVFNSIHKYNLDKKAIIIGDNRIDIDSPVNIDITFTGSLNILNMNVSERAKDMGINHMSFMHAMAYDLGRMAISCIGDDFISYRFLSKLNSKQPYIGISGNLYFIDNIAQREYDIIKRENGTYSTLATSK</sequence>
<dbReference type="EMBL" id="CP112932">
    <property type="protein sequence ID" value="WPY00405.1"/>
    <property type="molecule type" value="Genomic_DNA"/>
</dbReference>
<evidence type="ECO:0000256" key="1">
    <source>
        <dbReference type="ARBA" id="ARBA00010062"/>
    </source>
</evidence>
<dbReference type="InterPro" id="IPR028082">
    <property type="entry name" value="Peripla_BP_I"/>
</dbReference>
<evidence type="ECO:0000259" key="3">
    <source>
        <dbReference type="Pfam" id="PF13458"/>
    </source>
</evidence>
<evidence type="ECO:0000256" key="2">
    <source>
        <dbReference type="ARBA" id="ARBA00022729"/>
    </source>
</evidence>
<dbReference type="PROSITE" id="PS51257">
    <property type="entry name" value="PROKAR_LIPOPROTEIN"/>
    <property type="match status" value="1"/>
</dbReference>
<protein>
    <submittedName>
        <fullName evidence="4">Penicillin-binding protein activator</fullName>
    </submittedName>
</protein>
<keyword evidence="5" id="KW-1185">Reference proteome</keyword>
<organism evidence="4 5">
    <name type="scientific">Candidatus Trichorickettsia mobilis</name>
    <dbReference type="NCBI Taxonomy" id="1346319"/>
    <lineage>
        <taxon>Bacteria</taxon>
        <taxon>Pseudomonadati</taxon>
        <taxon>Pseudomonadota</taxon>
        <taxon>Alphaproteobacteria</taxon>
        <taxon>Rickettsiales</taxon>
        <taxon>Rickettsiaceae</taxon>
        <taxon>Rickettsieae</taxon>
        <taxon>Candidatus Trichorickettsia</taxon>
    </lineage>
</organism>
<dbReference type="CDD" id="cd06339">
    <property type="entry name" value="PBP1_YraM_LppC_lipoprotein-like"/>
    <property type="match status" value="1"/>
</dbReference>
<gene>
    <name evidence="4" type="ORF">Trichorick_00279</name>
</gene>
<keyword evidence="2" id="KW-0732">Signal</keyword>
<name>A0ABZ0UQU3_9RICK</name>
<evidence type="ECO:0000313" key="4">
    <source>
        <dbReference type="EMBL" id="WPY00405.1"/>
    </source>
</evidence>
<evidence type="ECO:0000313" key="5">
    <source>
        <dbReference type="Proteomes" id="UP001326613"/>
    </source>
</evidence>